<dbReference type="PROSITE" id="PS51257">
    <property type="entry name" value="PROKAR_LIPOPROTEIN"/>
    <property type="match status" value="1"/>
</dbReference>
<keyword evidence="1" id="KW-0732">Signal</keyword>
<reference evidence="3" key="1">
    <citation type="journal article" date="2020" name="mSystems">
        <title>Genome- and Community-Level Interaction Insights into Carbon Utilization and Element Cycling Functions of Hydrothermarchaeota in Hydrothermal Sediment.</title>
        <authorList>
            <person name="Zhou Z."/>
            <person name="Liu Y."/>
            <person name="Xu W."/>
            <person name="Pan J."/>
            <person name="Luo Z.H."/>
            <person name="Li M."/>
        </authorList>
    </citation>
    <scope>NUCLEOTIDE SEQUENCE [LARGE SCALE GENOMIC DNA]</scope>
    <source>
        <strain evidence="3">SpSt-508</strain>
    </source>
</reference>
<dbReference type="AlphaFoldDB" id="A0A7C4LNR5"/>
<accession>A0A7C4LNR5</accession>
<evidence type="ECO:0000256" key="1">
    <source>
        <dbReference type="SAM" id="SignalP"/>
    </source>
</evidence>
<gene>
    <name evidence="3" type="ORF">ENS64_17460</name>
</gene>
<feature type="signal peptide" evidence="1">
    <location>
        <begin position="1"/>
        <end position="23"/>
    </location>
</feature>
<evidence type="ECO:0000313" key="3">
    <source>
        <dbReference type="EMBL" id="HGT41036.1"/>
    </source>
</evidence>
<name>A0A7C4LNR5_9PLAN</name>
<feature type="domain" description="3-keto-alpha-glucoside-1,2-lyase/3-keto-2-hydroxy-glucal hydratase" evidence="2">
    <location>
        <begin position="198"/>
        <end position="384"/>
    </location>
</feature>
<protein>
    <submittedName>
        <fullName evidence="3">DUF1080 domain-containing protein</fullName>
    </submittedName>
</protein>
<evidence type="ECO:0000259" key="2">
    <source>
        <dbReference type="Pfam" id="PF06439"/>
    </source>
</evidence>
<dbReference type="GO" id="GO:0016787">
    <property type="term" value="F:hydrolase activity"/>
    <property type="evidence" value="ECO:0007669"/>
    <property type="project" value="InterPro"/>
</dbReference>
<feature type="chain" id="PRO_5028229475" evidence="1">
    <location>
        <begin position="24"/>
        <end position="389"/>
    </location>
</feature>
<comment type="caution">
    <text evidence="3">The sequence shown here is derived from an EMBL/GenBank/DDBJ whole genome shotgun (WGS) entry which is preliminary data.</text>
</comment>
<dbReference type="InterPro" id="IPR010496">
    <property type="entry name" value="AL/BT2_dom"/>
</dbReference>
<dbReference type="Gene3D" id="2.60.120.560">
    <property type="entry name" value="Exo-inulinase, domain 1"/>
    <property type="match status" value="2"/>
</dbReference>
<feature type="domain" description="3-keto-alpha-glucoside-1,2-lyase/3-keto-2-hydroxy-glucal hydratase" evidence="2">
    <location>
        <begin position="33"/>
        <end position="194"/>
    </location>
</feature>
<sequence>MKHCQRLLGIVWWGLMGACSVGAAEPAANVFERPLFEGESLAGWIVENGAEVDFVDGCLRLKAGNGWLRSVEEFRDFSLHVEWQALQAQDYDAGIYIRTAKTGVPFPSPSYQINLLEGKEGNIGNLLGATSKGLIKPQGEWNTFDMRVLGDAVSLEINGRPAYTVAGLQARQGHIGFQIEVPKGGQFLIRNVRLVEWGYRPLFNGRDLSGWVGEGGPMEACWRVEDGCLVCTGAKGPWLRSLEEFDDFHLRLDYLVSAGGNSGIYVRVPRNGNHHRASEQEPPAGFEVQVLDDAAPQYAALKPYQYSASVYDICGAAPRVSRPPGEWNTLEILCRGQHVTTRHNGVTVVDARVEEFPLLSLRQTKGYLGLQNHSTVVKFRNLRIGPAFE</sequence>
<proteinExistence type="predicted"/>
<dbReference type="EMBL" id="DSVQ01000019">
    <property type="protein sequence ID" value="HGT41036.1"/>
    <property type="molecule type" value="Genomic_DNA"/>
</dbReference>
<organism evidence="3">
    <name type="scientific">Schlesneria paludicola</name>
    <dbReference type="NCBI Taxonomy" id="360056"/>
    <lineage>
        <taxon>Bacteria</taxon>
        <taxon>Pseudomonadati</taxon>
        <taxon>Planctomycetota</taxon>
        <taxon>Planctomycetia</taxon>
        <taxon>Planctomycetales</taxon>
        <taxon>Planctomycetaceae</taxon>
        <taxon>Schlesneria</taxon>
    </lineage>
</organism>
<dbReference type="Pfam" id="PF06439">
    <property type="entry name" value="3keto-disac_hyd"/>
    <property type="match status" value="2"/>
</dbReference>